<sequence length="20" mass="2174">MMMLMRCGLLQKSPGSSICS</sequence>
<dbReference type="EMBL" id="GBRH01180373">
    <property type="protein sequence ID" value="JAE17523.1"/>
    <property type="molecule type" value="Transcribed_RNA"/>
</dbReference>
<reference evidence="1" key="1">
    <citation type="submission" date="2014-09" db="EMBL/GenBank/DDBJ databases">
        <authorList>
            <person name="Magalhaes I.L.F."/>
            <person name="Oliveira U."/>
            <person name="Santos F.R."/>
            <person name="Vidigal T.H.D.A."/>
            <person name="Brescovit A.D."/>
            <person name="Santos A.J."/>
        </authorList>
    </citation>
    <scope>NUCLEOTIDE SEQUENCE</scope>
    <source>
        <tissue evidence="1">Shoot tissue taken approximately 20 cm above the soil surface</tissue>
    </source>
</reference>
<dbReference type="AlphaFoldDB" id="A0A0A9GA27"/>
<protein>
    <submittedName>
        <fullName evidence="1">Uncharacterized protein</fullName>
    </submittedName>
</protein>
<reference evidence="1" key="2">
    <citation type="journal article" date="2015" name="Data Brief">
        <title>Shoot transcriptome of the giant reed, Arundo donax.</title>
        <authorList>
            <person name="Barrero R.A."/>
            <person name="Guerrero F.D."/>
            <person name="Moolhuijzen P."/>
            <person name="Goolsby J.A."/>
            <person name="Tidwell J."/>
            <person name="Bellgard S.E."/>
            <person name="Bellgard M.I."/>
        </authorList>
    </citation>
    <scope>NUCLEOTIDE SEQUENCE</scope>
    <source>
        <tissue evidence="1">Shoot tissue taken approximately 20 cm above the soil surface</tissue>
    </source>
</reference>
<accession>A0A0A9GA27</accession>
<proteinExistence type="predicted"/>
<organism evidence="1">
    <name type="scientific">Arundo donax</name>
    <name type="common">Giant reed</name>
    <name type="synonym">Donax arundinaceus</name>
    <dbReference type="NCBI Taxonomy" id="35708"/>
    <lineage>
        <taxon>Eukaryota</taxon>
        <taxon>Viridiplantae</taxon>
        <taxon>Streptophyta</taxon>
        <taxon>Embryophyta</taxon>
        <taxon>Tracheophyta</taxon>
        <taxon>Spermatophyta</taxon>
        <taxon>Magnoliopsida</taxon>
        <taxon>Liliopsida</taxon>
        <taxon>Poales</taxon>
        <taxon>Poaceae</taxon>
        <taxon>PACMAD clade</taxon>
        <taxon>Arundinoideae</taxon>
        <taxon>Arundineae</taxon>
        <taxon>Arundo</taxon>
    </lineage>
</organism>
<name>A0A0A9GA27_ARUDO</name>
<evidence type="ECO:0000313" key="1">
    <source>
        <dbReference type="EMBL" id="JAE17523.1"/>
    </source>
</evidence>